<gene>
    <name evidence="2" type="ORF">ACFQY8_02910</name>
</gene>
<evidence type="ECO:0000313" key="2">
    <source>
        <dbReference type="EMBL" id="MFD0704700.1"/>
    </source>
</evidence>
<protein>
    <submittedName>
        <fullName evidence="2">LicD family protein</fullName>
    </submittedName>
</protein>
<evidence type="ECO:0000259" key="1">
    <source>
        <dbReference type="Pfam" id="PF04991"/>
    </source>
</evidence>
<dbReference type="PANTHER" id="PTHR43404">
    <property type="entry name" value="LIPOPOLYSACCHARIDE CHOLINEPHOSPHOTRANSFERASE LICD"/>
    <property type="match status" value="1"/>
</dbReference>
<dbReference type="RefSeq" id="WP_377938415.1">
    <property type="nucleotide sequence ID" value="NZ_JBHTHQ010000013.1"/>
</dbReference>
<keyword evidence="3" id="KW-1185">Reference proteome</keyword>
<organism evidence="2 3">
    <name type="scientific">Alloscardovia venturai</name>
    <dbReference type="NCBI Taxonomy" id="1769421"/>
    <lineage>
        <taxon>Bacteria</taxon>
        <taxon>Bacillati</taxon>
        <taxon>Actinomycetota</taxon>
        <taxon>Actinomycetes</taxon>
        <taxon>Bifidobacteriales</taxon>
        <taxon>Bifidobacteriaceae</taxon>
        <taxon>Alloscardovia</taxon>
    </lineage>
</organism>
<feature type="domain" description="LicD/FKTN/FKRP nucleotidyltransferase" evidence="1">
    <location>
        <begin position="125"/>
        <end position="351"/>
    </location>
</feature>
<name>A0ABW2Y354_9BIFI</name>
<sequence>MGIIDTMKSLLPISARSFRAQAQWEAREIKHIEERIDALQDSFDSLHRHIDDRAQPLEEQNRTIIDEARAVDAKQNIRFWGLYGDGSGSIDQRRAFFKSLPQARGGARLLQLALAHLLHEFADFCADNDIDNWWLIGGTLLGADRHAGFIPWDDDLDVGIMRDSLMQLIKLINNREVEGSDKFTVTVVWDRNADCKQIRLHSTRDNVPGFIDLFIFDWCPAVDESLVKKNSLARARVRARLREIEAQGDQLQNWIPATESAYMDALDSHNEDAKIIATAFDDAIEDLRNQHVICSKQDAHAIIRSIDNLDAPRNFHWNVSLHNMFPTKLLEFEGHRYPVPREYVYFNEESYRNPYDLPNDIGLHYEHVSQDVMKDDKVRQAIEEYISDEHLHG</sequence>
<dbReference type="Pfam" id="PF04991">
    <property type="entry name" value="LicD"/>
    <property type="match status" value="1"/>
</dbReference>
<dbReference type="EMBL" id="JBHTHQ010000013">
    <property type="protein sequence ID" value="MFD0704700.1"/>
    <property type="molecule type" value="Genomic_DNA"/>
</dbReference>
<dbReference type="Proteomes" id="UP001597036">
    <property type="component" value="Unassembled WGS sequence"/>
</dbReference>
<dbReference type="InterPro" id="IPR052942">
    <property type="entry name" value="LPS_cholinephosphotransferase"/>
</dbReference>
<proteinExistence type="predicted"/>
<comment type="caution">
    <text evidence="2">The sequence shown here is derived from an EMBL/GenBank/DDBJ whole genome shotgun (WGS) entry which is preliminary data.</text>
</comment>
<evidence type="ECO:0000313" key="3">
    <source>
        <dbReference type="Proteomes" id="UP001597036"/>
    </source>
</evidence>
<accession>A0ABW2Y354</accession>
<reference evidence="3" key="1">
    <citation type="journal article" date="2019" name="Int. J. Syst. Evol. Microbiol.">
        <title>The Global Catalogue of Microorganisms (GCM) 10K type strain sequencing project: providing services to taxonomists for standard genome sequencing and annotation.</title>
        <authorList>
            <consortium name="The Broad Institute Genomics Platform"/>
            <consortium name="The Broad Institute Genome Sequencing Center for Infectious Disease"/>
            <person name="Wu L."/>
            <person name="Ma J."/>
        </authorList>
    </citation>
    <scope>NUCLEOTIDE SEQUENCE [LARGE SCALE GENOMIC DNA]</scope>
    <source>
        <strain evidence="3">CCM 8604</strain>
    </source>
</reference>
<dbReference type="PANTHER" id="PTHR43404:SF1">
    <property type="entry name" value="MNN4P"/>
    <property type="match status" value="1"/>
</dbReference>
<dbReference type="InterPro" id="IPR007074">
    <property type="entry name" value="LicD/FKTN/FKRP_NTP_transf"/>
</dbReference>